<sequence>LKVRRKLANLNPDYLQKLLTKDTALT</sequence>
<dbReference type="EMBL" id="FUYP01000014">
    <property type="protein sequence ID" value="SKB71310.1"/>
    <property type="molecule type" value="Genomic_DNA"/>
</dbReference>
<evidence type="ECO:0000313" key="2">
    <source>
        <dbReference type="EMBL" id="SKB71310.1"/>
    </source>
</evidence>
<feature type="non-terminal residue" evidence="2">
    <location>
        <position position="1"/>
    </location>
</feature>
<name>A0A1T5DII6_9SPHN</name>
<organism evidence="2 3">
    <name type="scientific">Sphingopyxis flava</name>
    <dbReference type="NCBI Taxonomy" id="1507287"/>
    <lineage>
        <taxon>Bacteria</taxon>
        <taxon>Pseudomonadati</taxon>
        <taxon>Pseudomonadota</taxon>
        <taxon>Alphaproteobacteria</taxon>
        <taxon>Sphingomonadales</taxon>
        <taxon>Sphingomonadaceae</taxon>
        <taxon>Sphingopyxis</taxon>
    </lineage>
</organism>
<reference evidence="2" key="2">
    <citation type="submission" date="2017-02" db="EMBL/GenBank/DDBJ databases">
        <authorList>
            <person name="Peterson S.W."/>
        </authorList>
    </citation>
    <scope>NUCLEOTIDE SEQUENCE [LARGE SCALE GENOMIC DNA]</scope>
    <source>
        <strain evidence="2">R11H</strain>
    </source>
</reference>
<dbReference type="Proteomes" id="UP000190044">
    <property type="component" value="Unassembled WGS sequence"/>
</dbReference>
<keyword evidence="3" id="KW-1185">Reference proteome</keyword>
<dbReference type="EMBL" id="FUYP01000001">
    <property type="protein sequence ID" value="SKB27363.1"/>
    <property type="molecule type" value="Genomic_DNA"/>
</dbReference>
<proteinExistence type="predicted"/>
<gene>
    <name evidence="1" type="ORF">SAMN06295937_1001307</name>
    <name evidence="2" type="ORF">SAMN06295937_1014110</name>
</gene>
<protein>
    <submittedName>
        <fullName evidence="2">Uncharacterized protein</fullName>
    </submittedName>
</protein>
<evidence type="ECO:0000313" key="1">
    <source>
        <dbReference type="EMBL" id="SKB27363.1"/>
    </source>
</evidence>
<accession>A0A1T5DII6</accession>
<dbReference type="AlphaFoldDB" id="A0A1T5DII6"/>
<evidence type="ECO:0000313" key="3">
    <source>
        <dbReference type="Proteomes" id="UP000190044"/>
    </source>
</evidence>
<reference evidence="3" key="1">
    <citation type="submission" date="2017-02" db="EMBL/GenBank/DDBJ databases">
        <authorList>
            <person name="Varghese N."/>
            <person name="Submissions S."/>
        </authorList>
    </citation>
    <scope>NUCLEOTIDE SEQUENCE [LARGE SCALE GENOMIC DNA]</scope>
    <source>
        <strain evidence="3">R11H</strain>
    </source>
</reference>